<feature type="compositionally biased region" description="Polar residues" evidence="2">
    <location>
        <begin position="1"/>
        <end position="11"/>
    </location>
</feature>
<evidence type="ECO:0000313" key="5">
    <source>
        <dbReference type="Proteomes" id="UP001595075"/>
    </source>
</evidence>
<feature type="region of interest" description="Disordered" evidence="2">
    <location>
        <begin position="1"/>
        <end position="39"/>
    </location>
</feature>
<feature type="compositionally biased region" description="Polar residues" evidence="2">
    <location>
        <begin position="332"/>
        <end position="349"/>
    </location>
</feature>
<proteinExistence type="predicted"/>
<keyword evidence="5" id="KW-1185">Reference proteome</keyword>
<reference evidence="4 5" key="1">
    <citation type="journal article" date="2024" name="Commun. Biol.">
        <title>Comparative genomic analysis of thermophilic fungi reveals convergent evolutionary adaptations and gene losses.</title>
        <authorList>
            <person name="Steindorff A.S."/>
            <person name="Aguilar-Pontes M.V."/>
            <person name="Robinson A.J."/>
            <person name="Andreopoulos B."/>
            <person name="LaButti K."/>
            <person name="Kuo A."/>
            <person name="Mondo S."/>
            <person name="Riley R."/>
            <person name="Otillar R."/>
            <person name="Haridas S."/>
            <person name="Lipzen A."/>
            <person name="Grimwood J."/>
            <person name="Schmutz J."/>
            <person name="Clum A."/>
            <person name="Reid I.D."/>
            <person name="Moisan M.C."/>
            <person name="Butler G."/>
            <person name="Nguyen T.T.M."/>
            <person name="Dewar K."/>
            <person name="Conant G."/>
            <person name="Drula E."/>
            <person name="Henrissat B."/>
            <person name="Hansel C."/>
            <person name="Singer S."/>
            <person name="Hutchinson M.I."/>
            <person name="de Vries R.P."/>
            <person name="Natvig D.O."/>
            <person name="Powell A.J."/>
            <person name="Tsang A."/>
            <person name="Grigoriev I.V."/>
        </authorList>
    </citation>
    <scope>NUCLEOTIDE SEQUENCE [LARGE SCALE GENOMIC DNA]</scope>
    <source>
        <strain evidence="4 5">CBS 494.80</strain>
    </source>
</reference>
<dbReference type="Proteomes" id="UP001595075">
    <property type="component" value="Unassembled WGS sequence"/>
</dbReference>
<accession>A0ABR4BUJ2</accession>
<comment type="caution">
    <text evidence="4">The sequence shown here is derived from an EMBL/GenBank/DDBJ whole genome shotgun (WGS) entry which is preliminary data.</text>
</comment>
<evidence type="ECO:0000259" key="3">
    <source>
        <dbReference type="SMART" id="SM00322"/>
    </source>
</evidence>
<feature type="compositionally biased region" description="Low complexity" evidence="2">
    <location>
        <begin position="378"/>
        <end position="388"/>
    </location>
</feature>
<name>A0ABR4BUJ2_9HELO</name>
<gene>
    <name evidence="4" type="ORF">VTL71DRAFT_7588</name>
</gene>
<feature type="domain" description="K Homology" evidence="3">
    <location>
        <begin position="237"/>
        <end position="312"/>
    </location>
</feature>
<feature type="region of interest" description="Disordered" evidence="2">
    <location>
        <begin position="315"/>
        <end position="397"/>
    </location>
</feature>
<dbReference type="SMART" id="SM00322">
    <property type="entry name" value="KH"/>
    <property type="match status" value="1"/>
</dbReference>
<evidence type="ECO:0000256" key="2">
    <source>
        <dbReference type="SAM" id="MobiDB-lite"/>
    </source>
</evidence>
<dbReference type="SUPFAM" id="SSF54791">
    <property type="entry name" value="Eukaryotic type KH-domain (KH-domain type I)"/>
    <property type="match status" value="1"/>
</dbReference>
<feature type="compositionally biased region" description="Gly residues" evidence="2">
    <location>
        <begin position="351"/>
        <end position="377"/>
    </location>
</feature>
<dbReference type="PROSITE" id="PS50084">
    <property type="entry name" value="KH_TYPE_1"/>
    <property type="match status" value="1"/>
</dbReference>
<organism evidence="4 5">
    <name type="scientific">Oculimacula yallundae</name>
    <dbReference type="NCBI Taxonomy" id="86028"/>
    <lineage>
        <taxon>Eukaryota</taxon>
        <taxon>Fungi</taxon>
        <taxon>Dikarya</taxon>
        <taxon>Ascomycota</taxon>
        <taxon>Pezizomycotina</taxon>
        <taxon>Leotiomycetes</taxon>
        <taxon>Helotiales</taxon>
        <taxon>Ploettnerulaceae</taxon>
        <taxon>Oculimacula</taxon>
    </lineage>
</organism>
<protein>
    <recommendedName>
        <fullName evidence="3">K Homology domain-containing protein</fullName>
    </recommendedName>
</protein>
<dbReference type="InterPro" id="IPR036612">
    <property type="entry name" value="KH_dom_type_1_sf"/>
</dbReference>
<dbReference type="InterPro" id="IPR004087">
    <property type="entry name" value="KH_dom"/>
</dbReference>
<evidence type="ECO:0000313" key="4">
    <source>
        <dbReference type="EMBL" id="KAL2061315.1"/>
    </source>
</evidence>
<dbReference type="Pfam" id="PF00013">
    <property type="entry name" value="KH_1"/>
    <property type="match status" value="1"/>
</dbReference>
<sequence length="397" mass="42583">MAQSRTTQKDSTPVGGGGKKGKKAGGAQQVQGVNIWQHLADDDGNAKNAKEFDKIPHTEDEVFFKVNDELEGDELKQVAEDRVQLLNFIHQELFYTKIARTVPAPADNNVDNTEIYHQAEYNGRKIDVGVHFYQGSNGVYTARAFVKFVDADLSDDEYGLTIWADHAANGPEAKKDKGGKGVAGLSKFYWAPRWNYVIRYLRSRMEAYNRDGSQAIEIVEPSAPGVAEAAEDDNDPTEIEEPMEIPAGCTGIIIGPKGSKMQELKNQSGVVNIQMPERAEPKPKAREPVTMFLKGRKSAINKAKALIEAIVQEWKSAPRPDRNGGGGGSGGFQQTEGFAQQSEDFNQIQEGFGGDNGGSGDGAWGDSGNAGGDGGDGSWADSANAAAANGGGGGDNW</sequence>
<evidence type="ECO:0000256" key="1">
    <source>
        <dbReference type="PROSITE-ProRule" id="PRU00117"/>
    </source>
</evidence>
<keyword evidence="1" id="KW-0694">RNA-binding</keyword>
<dbReference type="InterPro" id="IPR004088">
    <property type="entry name" value="KH_dom_type_1"/>
</dbReference>
<dbReference type="Gene3D" id="3.30.1370.10">
    <property type="entry name" value="K Homology domain, type 1"/>
    <property type="match status" value="1"/>
</dbReference>
<dbReference type="EMBL" id="JAZHXI010000019">
    <property type="protein sequence ID" value="KAL2061315.1"/>
    <property type="molecule type" value="Genomic_DNA"/>
</dbReference>